<proteinExistence type="predicted"/>
<sequence>MSDRFVVFVTIVPKTPEQQKDVIQLLHDVRPAWLALPGSLSHDVGTAKDGDELGTVYLTEICMYDLLGWVLPANCVGYLDSSPQGLADFSKIPEHDQMKEKLMPIIQSDKLVITQVVTNGEFSK</sequence>
<dbReference type="AlphaFoldDB" id="A0A8H7HR99"/>
<dbReference type="OrthoDB" id="3136217at2759"/>
<protein>
    <submittedName>
        <fullName evidence="1">Uncharacterized protein</fullName>
    </submittedName>
</protein>
<name>A0A8H7HR99_9AGAM</name>
<organism evidence="1 2">
    <name type="scientific">Rhizoctonia solani</name>
    <dbReference type="NCBI Taxonomy" id="456999"/>
    <lineage>
        <taxon>Eukaryota</taxon>
        <taxon>Fungi</taxon>
        <taxon>Dikarya</taxon>
        <taxon>Basidiomycota</taxon>
        <taxon>Agaricomycotina</taxon>
        <taxon>Agaricomycetes</taxon>
        <taxon>Cantharellales</taxon>
        <taxon>Ceratobasidiaceae</taxon>
        <taxon>Rhizoctonia</taxon>
    </lineage>
</organism>
<accession>A0A8H7HR99</accession>
<gene>
    <name evidence="1" type="ORF">RHS03_05184</name>
</gene>
<dbReference type="EMBL" id="JACYCD010000052">
    <property type="protein sequence ID" value="KAF8706272.1"/>
    <property type="molecule type" value="Genomic_DNA"/>
</dbReference>
<evidence type="ECO:0000313" key="1">
    <source>
        <dbReference type="EMBL" id="KAF8706272.1"/>
    </source>
</evidence>
<reference evidence="1" key="1">
    <citation type="submission" date="2020-09" db="EMBL/GenBank/DDBJ databases">
        <title>Comparative genome analyses of four rice-infecting Rhizoctonia solani isolates reveal extensive enrichment of homogalacturonan modification genes.</title>
        <authorList>
            <person name="Lee D.-Y."/>
            <person name="Jeon J."/>
            <person name="Kim K.-T."/>
            <person name="Cheong K."/>
            <person name="Song H."/>
            <person name="Choi G."/>
            <person name="Ko J."/>
            <person name="Opiyo S.O."/>
            <person name="Zuo S."/>
            <person name="Madhav S."/>
            <person name="Lee Y.-H."/>
            <person name="Wang G.-L."/>
        </authorList>
    </citation>
    <scope>NUCLEOTIDE SEQUENCE</scope>
    <source>
        <strain evidence="1">AG1-IA WGL</strain>
    </source>
</reference>
<dbReference type="Proteomes" id="UP000602905">
    <property type="component" value="Unassembled WGS sequence"/>
</dbReference>
<comment type="caution">
    <text evidence="1">The sequence shown here is derived from an EMBL/GenBank/DDBJ whole genome shotgun (WGS) entry which is preliminary data.</text>
</comment>
<feature type="non-terminal residue" evidence="1">
    <location>
        <position position="124"/>
    </location>
</feature>
<evidence type="ECO:0000313" key="2">
    <source>
        <dbReference type="Proteomes" id="UP000602905"/>
    </source>
</evidence>